<dbReference type="Pfam" id="PF26265">
    <property type="entry name" value="DUF8068"/>
    <property type="match status" value="1"/>
</dbReference>
<organism evidence="3 7">
    <name type="scientific">Haloferax mediterranei (strain ATCC 33500 / DSM 1411 / JCM 8866 / NBRC 14739 / NCIMB 2177 / R-4)</name>
    <name type="common">Halobacterium mediterranei</name>
    <dbReference type="NCBI Taxonomy" id="523841"/>
    <lineage>
        <taxon>Archaea</taxon>
        <taxon>Methanobacteriati</taxon>
        <taxon>Methanobacteriota</taxon>
        <taxon>Stenosarchaea group</taxon>
        <taxon>Halobacteria</taxon>
        <taxon>Halobacteriales</taxon>
        <taxon>Haloferacaceae</taxon>
        <taxon>Haloferax</taxon>
    </lineage>
</organism>
<dbReference type="PATRIC" id="fig|523841.21.peg.141"/>
<dbReference type="Proteomes" id="UP000027075">
    <property type="component" value="Plasmid HMPLAS2"/>
</dbReference>
<geneLocation type="plasmid" evidence="6 10">
    <name>pHME322</name>
</geneLocation>
<feature type="domain" description="DUF8068" evidence="2">
    <location>
        <begin position="33"/>
        <end position="290"/>
    </location>
</feature>
<geneLocation type="plasmid" evidence="4 9">
    <name>HMPLAS2</name>
</geneLocation>
<dbReference type="Proteomes" id="UP000006469">
    <property type="component" value="Plasmid pHM300"/>
</dbReference>
<dbReference type="Proteomes" id="UP000299011">
    <property type="component" value="Plasmid pHME322"/>
</dbReference>
<dbReference type="Proteomes" id="UP000011603">
    <property type="component" value="Unassembled WGS sequence"/>
</dbReference>
<feature type="transmembrane region" description="Helical" evidence="1">
    <location>
        <begin position="176"/>
        <end position="193"/>
    </location>
</feature>
<reference evidence="3 7" key="2">
    <citation type="journal article" date="2012" name="J. Bacteriol.">
        <title>Complete genome sequence of the metabolically versatile halophilic archaeon Haloferax mediterranei, a poly(3-hydroxybutyrate-co-3-hydroxyvalerate) producer.</title>
        <authorList>
            <person name="Han J."/>
            <person name="Zhang F."/>
            <person name="Hou J."/>
            <person name="Liu X."/>
            <person name="Li M."/>
            <person name="Liu H."/>
            <person name="Cai L."/>
            <person name="Zhang B."/>
            <person name="Chen Y."/>
            <person name="Zhou J."/>
            <person name="Hu S."/>
            <person name="Xiang H."/>
        </authorList>
    </citation>
    <scope>NUCLEOTIDE SEQUENCE [LARGE SCALE GENOMIC DNA]</scope>
    <source>
        <strain evidence="7">ATCC 33500 / DSM 1411 / JCM 8866 / NBRC 14739 / NCIMB 2177 / R-4</strain>
        <strain evidence="3">CGMCC 1.2087</strain>
        <plasmid evidence="7">pHM300</plasmid>
    </source>
</reference>
<reference evidence="4 9" key="4">
    <citation type="submission" date="2014-04" db="EMBL/GenBank/DDBJ databases">
        <title>Transcriptional profiles of Haloferax mediterranei on the basis of nitrogen availability.</title>
        <authorList>
            <person name="Bautista V."/>
        </authorList>
    </citation>
    <scope>NUCLEOTIDE SEQUENCE [LARGE SCALE GENOMIC DNA]</scope>
    <source>
        <strain evidence="4">ATCC 33500</strain>
        <strain evidence="9">ATCC 33500 / DSM 1411 / JCM 8866 / NBRC 14739 / NCIMB 2177 / R-4</strain>
        <plasmid evidence="4">HMPLAS2</plasmid>
        <plasmid evidence="9">Plasmid HMPLAS2</plasmid>
    </source>
</reference>
<keyword evidence="1" id="KW-0812">Transmembrane</keyword>
<accession>I3R9M5</accession>
<geneLocation type="plasmid" evidence="3 7">
    <name>pHM300</name>
</geneLocation>
<feature type="transmembrane region" description="Helical" evidence="1">
    <location>
        <begin position="73"/>
        <end position="93"/>
    </location>
</feature>
<dbReference type="AlphaFoldDB" id="I3R9M5"/>
<feature type="transmembrane region" description="Helical" evidence="1">
    <location>
        <begin position="266"/>
        <end position="290"/>
    </location>
</feature>
<sequence length="306" mass="30051">MSNQQSETASDAGSRLAAAATRFSSDSAVPTQTLSGAVGLAPIALITLYRFVYNVPGGLPDGVPEFVAQLYPFAIVGPAVAGFILAATAQTVGERVGLAFIGGFSLVSLASPTAWYPAAVGTTVGGCLVVWTRLARLRQTKDTKAVVHAAPAGLLVGGAVVSLAATAGISPATLRPLGSGIALVAVGMTPAIVGWDRTSLFIGAGAGILTLGFATSVPYVAGAVFLVGGGVVGAPLGLVVLGVGGGVSGLVYGLRESRVAGAFGAALLLASGVPSTLLRAAGVLVAVALFTTAVGSHATVERGETL</sequence>
<protein>
    <recommendedName>
        <fullName evidence="2">DUF8068 domain-containing protein</fullName>
    </recommendedName>
</protein>
<reference evidence="3" key="1">
    <citation type="journal article" date="2012" name="Appl. Environ. Microbiol.">
        <title>Identification of the haloarchaeal phasin (PhaP) that functions in polyhydroxyalkanoate accumulation and granule formation in Haloferax mediterranei.</title>
        <authorList>
            <person name="Cai S."/>
            <person name="Cai L."/>
            <person name="Liu H."/>
            <person name="Liu X."/>
            <person name="Han J."/>
            <person name="Zhou J."/>
            <person name="Xiang H."/>
        </authorList>
    </citation>
    <scope>NUCLEOTIDE SEQUENCE</scope>
    <source>
        <strain evidence="3">CGMCC 1.2087</strain>
    </source>
</reference>
<feature type="transmembrane region" description="Helical" evidence="1">
    <location>
        <begin position="146"/>
        <end position="170"/>
    </location>
</feature>
<evidence type="ECO:0000313" key="7">
    <source>
        <dbReference type="Proteomes" id="UP000006469"/>
    </source>
</evidence>
<keyword evidence="1" id="KW-0472">Membrane</keyword>
<evidence type="ECO:0000313" key="9">
    <source>
        <dbReference type="Proteomes" id="UP000027075"/>
    </source>
</evidence>
<feature type="transmembrane region" description="Helical" evidence="1">
    <location>
        <begin position="200"/>
        <end position="226"/>
    </location>
</feature>
<evidence type="ECO:0000313" key="6">
    <source>
        <dbReference type="EMBL" id="QCQ77114.1"/>
    </source>
</evidence>
<dbReference type="EMBL" id="CP039141">
    <property type="protein sequence ID" value="QCQ77114.1"/>
    <property type="molecule type" value="Genomic_DNA"/>
</dbReference>
<keyword evidence="1" id="KW-1133">Transmembrane helix</keyword>
<evidence type="ECO:0000256" key="1">
    <source>
        <dbReference type="SAM" id="Phobius"/>
    </source>
</evidence>
<dbReference type="KEGG" id="hme:HFX_5100"/>
<reference evidence="6 10" key="6">
    <citation type="submission" date="2019-04" db="EMBL/GenBank/DDBJ databases">
        <title>Methylomes of two halophilic Archaea, Haloarcula marismortui and Haloferax mediterranei.</title>
        <authorList>
            <person name="DasSarma S."/>
            <person name="DasSarma P."/>
            <person name="DasSarma S."/>
            <person name="Fomenkov A."/>
            <person name="Vincze T."/>
            <person name="Anton B.P."/>
            <person name="Roberts R.J."/>
        </authorList>
    </citation>
    <scope>NUCLEOTIDE SEQUENCE [LARGE SCALE GENOMIC DNA]</scope>
    <source>
        <strain evidence="6">ATCC 33500</strain>
        <strain evidence="10">ATCC 33500 / DSM 1411 / JCM 8866 / NBRC 14739 / NCIMB 2177 / R-4</strain>
        <plasmid evidence="6 10">pHME322</plasmid>
    </source>
</reference>
<dbReference type="GeneID" id="40158236"/>
<reference evidence="3" key="5">
    <citation type="submission" date="2014-05" db="EMBL/GenBank/DDBJ databases">
        <authorList>
            <person name="Wang L."/>
            <person name="Yang H."/>
            <person name="Xiang H."/>
        </authorList>
    </citation>
    <scope>NUCLEOTIDE SEQUENCE</scope>
    <source>
        <strain evidence="3">CGMCC 1.2087</strain>
        <plasmid evidence="3">pHM300</plasmid>
    </source>
</reference>
<feature type="transmembrane region" description="Helical" evidence="1">
    <location>
        <begin position="232"/>
        <end position="254"/>
    </location>
</feature>
<gene>
    <name evidence="3" type="ordered locus">HFX_5100</name>
    <name evidence="4" type="ORF">BM92_18510</name>
    <name evidence="5" type="ORF">C439_00710</name>
    <name evidence="6" type="ORF">E6P09_17425</name>
</gene>
<evidence type="ECO:0000313" key="5">
    <source>
        <dbReference type="EMBL" id="EMA05275.1"/>
    </source>
</evidence>
<feature type="transmembrane region" description="Helical" evidence="1">
    <location>
        <begin position="113"/>
        <end position="134"/>
    </location>
</feature>
<proteinExistence type="predicted"/>
<evidence type="ECO:0000313" key="8">
    <source>
        <dbReference type="Proteomes" id="UP000011603"/>
    </source>
</evidence>
<evidence type="ECO:0000313" key="4">
    <source>
        <dbReference type="EMBL" id="AHZ24196.1"/>
    </source>
</evidence>
<dbReference type="InterPro" id="IPR058381">
    <property type="entry name" value="DUF8068"/>
</dbReference>
<feature type="transmembrane region" description="Helical" evidence="1">
    <location>
        <begin position="33"/>
        <end position="52"/>
    </location>
</feature>
<dbReference type="EMBL" id="AOLO01000001">
    <property type="protein sequence ID" value="EMA05275.1"/>
    <property type="molecule type" value="Genomic_DNA"/>
</dbReference>
<evidence type="ECO:0000259" key="2">
    <source>
        <dbReference type="Pfam" id="PF26265"/>
    </source>
</evidence>
<name>I3R9M5_HALMT</name>
<reference evidence="5 8" key="3">
    <citation type="journal article" date="2014" name="PLoS Genet.">
        <title>Phylogenetically driven sequencing of extremely halophilic archaea reveals strategies for static and dynamic osmo-response.</title>
        <authorList>
            <person name="Becker E.A."/>
            <person name="Seitzer P.M."/>
            <person name="Tritt A."/>
            <person name="Larsen D."/>
            <person name="Krusor M."/>
            <person name="Yao A.I."/>
            <person name="Wu D."/>
            <person name="Madern D."/>
            <person name="Eisen J.A."/>
            <person name="Darling A.E."/>
            <person name="Facciotti M.T."/>
        </authorList>
    </citation>
    <scope>NUCLEOTIDE SEQUENCE [LARGE SCALE GENOMIC DNA]</scope>
    <source>
        <strain evidence="5">ATCC 33500</strain>
        <strain evidence="8">ATCC 33500 / DSM 1411 / JCM 8866 / NBRC 14739 / NCIMB 2177 / R-4</strain>
    </source>
</reference>
<evidence type="ECO:0000313" key="3">
    <source>
        <dbReference type="EMBL" id="AFK20935.1"/>
    </source>
</evidence>
<evidence type="ECO:0000313" key="10">
    <source>
        <dbReference type="Proteomes" id="UP000299011"/>
    </source>
</evidence>
<dbReference type="RefSeq" id="WP_004056341.1">
    <property type="nucleotide sequence ID" value="NC_017943.1"/>
</dbReference>
<dbReference type="PRINTS" id="PR00411">
    <property type="entry name" value="PNDRDTASEI"/>
</dbReference>
<dbReference type="HOGENOM" id="CLU_907949_0_0_2"/>
<keyword evidence="8" id="KW-1185">Reference proteome</keyword>
<keyword evidence="3" id="KW-0614">Plasmid</keyword>
<dbReference type="EMBL" id="CP001870">
    <property type="protein sequence ID" value="AFK20935.1"/>
    <property type="molecule type" value="Genomic_DNA"/>
</dbReference>
<dbReference type="EMBL" id="CP007553">
    <property type="protein sequence ID" value="AHZ24196.1"/>
    <property type="molecule type" value="Genomic_DNA"/>
</dbReference>
<dbReference type="OrthoDB" id="308498at2157"/>